<gene>
    <name evidence="2" type="ORF">GA0061080_100167</name>
</gene>
<dbReference type="NCBIfam" id="TIGR03915">
    <property type="entry name" value="SAM_7_link_chp"/>
    <property type="match status" value="1"/>
</dbReference>
<dbReference type="InterPro" id="IPR023875">
    <property type="entry name" value="DNA_repair_put"/>
</dbReference>
<dbReference type="OrthoDB" id="5290748at2"/>
<evidence type="ECO:0000313" key="2">
    <source>
        <dbReference type="EMBL" id="SCB72946.1"/>
    </source>
</evidence>
<sequence length="278" mass="33312">MLAFYYDKSFESLLCAVFDAFKLKKMPECLLTAQQIEPLLVSDRHHVVFSELKYERVRVALIKKVSKIALRHLMYVWLSELPESDLVVFRYICKVFKSSQTIETDFADHDVLTVHDIAKKVSRERHRVMQFVRFNAISHPLNSEFEHHDNNNNNNNDKVYFSVIAPIYNVLPLVLRFFKARFADQKWAIYDEKREYGYFYNLHTIEPVSLVNKDDLIIHSQVNQQYLTKEEALFQTMWQRYCNALTIKERINPKLQRQQMPSRFWHYLPEMRPVLKNL</sequence>
<dbReference type="EMBL" id="FMBA01000001">
    <property type="protein sequence ID" value="SCB72946.1"/>
    <property type="molecule type" value="Genomic_DNA"/>
</dbReference>
<dbReference type="InterPro" id="IPR025404">
    <property type="entry name" value="DUF4130"/>
</dbReference>
<evidence type="ECO:0000313" key="3">
    <source>
        <dbReference type="Proteomes" id="UP000199698"/>
    </source>
</evidence>
<accession>A0A1C3YS72</accession>
<dbReference type="STRING" id="1798183.GA0061080_100167"/>
<evidence type="ECO:0000259" key="1">
    <source>
        <dbReference type="Pfam" id="PF13566"/>
    </source>
</evidence>
<dbReference type="AlphaFoldDB" id="A0A1C3YS72"/>
<proteinExistence type="predicted"/>
<keyword evidence="3" id="KW-1185">Reference proteome</keyword>
<protein>
    <submittedName>
        <fullName evidence="2">Probable DNA metabolism protein</fullName>
    </submittedName>
</protein>
<reference evidence="3" key="1">
    <citation type="submission" date="2016-08" db="EMBL/GenBank/DDBJ databases">
        <authorList>
            <person name="Varghese N."/>
            <person name="Submissions Spin"/>
        </authorList>
    </citation>
    <scope>NUCLEOTIDE SEQUENCE [LARGE SCALE GENOMIC DNA]</scope>
    <source>
        <strain evidence="3">R-53144</strain>
    </source>
</reference>
<dbReference type="Pfam" id="PF13566">
    <property type="entry name" value="DUF4130"/>
    <property type="match status" value="1"/>
</dbReference>
<name>A0A1C3YS72_9GAMM</name>
<dbReference type="Proteomes" id="UP000199698">
    <property type="component" value="Unassembled WGS sequence"/>
</dbReference>
<feature type="domain" description="DUF4130" evidence="1">
    <location>
        <begin position="83"/>
        <end position="270"/>
    </location>
</feature>
<dbReference type="RefSeq" id="WP_091119090.1">
    <property type="nucleotide sequence ID" value="NZ_FMBA01000001.1"/>
</dbReference>
<organism evidence="2 3">
    <name type="scientific">Gilliamella intestini</name>
    <dbReference type="NCBI Taxonomy" id="1798183"/>
    <lineage>
        <taxon>Bacteria</taxon>
        <taxon>Pseudomonadati</taxon>
        <taxon>Pseudomonadota</taxon>
        <taxon>Gammaproteobacteria</taxon>
        <taxon>Orbales</taxon>
        <taxon>Orbaceae</taxon>
        <taxon>Gilliamella</taxon>
    </lineage>
</organism>